<name>A0A8X6I364_TRICU</name>
<organism evidence="1 2">
    <name type="scientific">Trichonephila clavata</name>
    <name type="common">Joro spider</name>
    <name type="synonym">Nephila clavata</name>
    <dbReference type="NCBI Taxonomy" id="2740835"/>
    <lineage>
        <taxon>Eukaryota</taxon>
        <taxon>Metazoa</taxon>
        <taxon>Ecdysozoa</taxon>
        <taxon>Arthropoda</taxon>
        <taxon>Chelicerata</taxon>
        <taxon>Arachnida</taxon>
        <taxon>Araneae</taxon>
        <taxon>Araneomorphae</taxon>
        <taxon>Entelegynae</taxon>
        <taxon>Araneoidea</taxon>
        <taxon>Nephilidae</taxon>
        <taxon>Trichonephila</taxon>
    </lineage>
</organism>
<keyword evidence="2" id="KW-1185">Reference proteome</keyword>
<reference evidence="1" key="1">
    <citation type="submission" date="2020-07" db="EMBL/GenBank/DDBJ databases">
        <title>Multicomponent nature underlies the extraordinary mechanical properties of spider dragline silk.</title>
        <authorList>
            <person name="Kono N."/>
            <person name="Nakamura H."/>
            <person name="Mori M."/>
            <person name="Yoshida Y."/>
            <person name="Ohtoshi R."/>
            <person name="Malay A.D."/>
            <person name="Moran D.A.P."/>
            <person name="Tomita M."/>
            <person name="Numata K."/>
            <person name="Arakawa K."/>
        </authorList>
    </citation>
    <scope>NUCLEOTIDE SEQUENCE</scope>
</reference>
<sequence length="163" mass="19111">MERFNCSFKLDTGKSQQLKNICLQQIKRNPSMHYSLLMATVQVQITLQIILLVVPSHLSYHMVAEMEAWWHGPKWLNHDSDAWPTKDFPSHSQTSVEVESRKTESRSFYVATTEPIIDISRYSSYTKLLRVTAWILRFVHNCKSQLLIIHKLNCNEIEKAQDY</sequence>
<dbReference type="OrthoDB" id="6424004at2759"/>
<proteinExistence type="predicted"/>
<dbReference type="AlphaFoldDB" id="A0A8X6I364"/>
<comment type="caution">
    <text evidence="1">The sequence shown here is derived from an EMBL/GenBank/DDBJ whole genome shotgun (WGS) entry which is preliminary data.</text>
</comment>
<evidence type="ECO:0000313" key="2">
    <source>
        <dbReference type="Proteomes" id="UP000887116"/>
    </source>
</evidence>
<accession>A0A8X6I364</accession>
<dbReference type="EMBL" id="BMAO01020805">
    <property type="protein sequence ID" value="GFQ70020.1"/>
    <property type="molecule type" value="Genomic_DNA"/>
</dbReference>
<protein>
    <submittedName>
        <fullName evidence="1">Uncharacterized protein</fullName>
    </submittedName>
</protein>
<evidence type="ECO:0000313" key="1">
    <source>
        <dbReference type="EMBL" id="GFQ70020.1"/>
    </source>
</evidence>
<gene>
    <name evidence="1" type="primary">AVEN_36138_1</name>
    <name evidence="1" type="ORF">TNCT_493431</name>
</gene>
<dbReference type="Proteomes" id="UP000887116">
    <property type="component" value="Unassembled WGS sequence"/>
</dbReference>